<dbReference type="PANTHER" id="PTHR43731:SF14">
    <property type="entry name" value="PRESENILIN-ASSOCIATED RHOMBOID-LIKE PROTEIN, MITOCHONDRIAL"/>
    <property type="match status" value="1"/>
</dbReference>
<dbReference type="InterPro" id="IPR050925">
    <property type="entry name" value="Rhomboid_protease_S54"/>
</dbReference>
<dbReference type="GO" id="GO:0004252">
    <property type="term" value="F:serine-type endopeptidase activity"/>
    <property type="evidence" value="ECO:0007669"/>
    <property type="project" value="InterPro"/>
</dbReference>
<keyword evidence="6 8" id="KW-0472">Membrane</keyword>
<protein>
    <submittedName>
        <fullName evidence="11">Rhomboid family intramembrane serine protease</fullName>
    </submittedName>
</protein>
<dbReference type="Gene3D" id="1.20.1540.10">
    <property type="entry name" value="Rhomboid-like"/>
    <property type="match status" value="1"/>
</dbReference>
<evidence type="ECO:0000256" key="1">
    <source>
        <dbReference type="ARBA" id="ARBA00004141"/>
    </source>
</evidence>
<dbReference type="OrthoDB" id="680602at2"/>
<dbReference type="Proteomes" id="UP000239366">
    <property type="component" value="Unassembled WGS sequence"/>
</dbReference>
<keyword evidence="3 8" id="KW-0812">Transmembrane</keyword>
<accession>A0A2S7T5A1</accession>
<feature type="transmembrane region" description="Helical" evidence="8">
    <location>
        <begin position="183"/>
        <end position="200"/>
    </location>
</feature>
<comment type="similarity">
    <text evidence="2">Belongs to the peptidase S54 family.</text>
</comment>
<keyword evidence="4" id="KW-0378">Hydrolase</keyword>
<evidence type="ECO:0000256" key="2">
    <source>
        <dbReference type="ARBA" id="ARBA00009045"/>
    </source>
</evidence>
<evidence type="ECO:0000256" key="4">
    <source>
        <dbReference type="ARBA" id="ARBA00022801"/>
    </source>
</evidence>
<organism evidence="11 12">
    <name type="scientific">Aureicoccus marinus</name>
    <dbReference type="NCBI Taxonomy" id="754435"/>
    <lineage>
        <taxon>Bacteria</taxon>
        <taxon>Pseudomonadati</taxon>
        <taxon>Bacteroidota</taxon>
        <taxon>Flavobacteriia</taxon>
        <taxon>Flavobacteriales</taxon>
        <taxon>Flavobacteriaceae</taxon>
        <taxon>Aureicoccus</taxon>
    </lineage>
</organism>
<dbReference type="GO" id="GO:0006508">
    <property type="term" value="P:proteolysis"/>
    <property type="evidence" value="ECO:0007669"/>
    <property type="project" value="UniProtKB-KW"/>
</dbReference>
<evidence type="ECO:0000313" key="12">
    <source>
        <dbReference type="Proteomes" id="UP000239366"/>
    </source>
</evidence>
<feature type="region of interest" description="Disordered" evidence="7">
    <location>
        <begin position="236"/>
        <end position="258"/>
    </location>
</feature>
<feature type="compositionally biased region" description="Basic residues" evidence="7">
    <location>
        <begin position="236"/>
        <end position="247"/>
    </location>
</feature>
<dbReference type="EMBL" id="MQVX01000001">
    <property type="protein sequence ID" value="PQJ14707.1"/>
    <property type="molecule type" value="Genomic_DNA"/>
</dbReference>
<reference evidence="12" key="1">
    <citation type="submission" date="2016-11" db="EMBL/GenBank/DDBJ databases">
        <title>Trade-off between light-utilization and light-protection in marine flavobacteria.</title>
        <authorList>
            <person name="Kumagai Y."/>
            <person name="Yoshizawa S."/>
            <person name="Kogure K."/>
        </authorList>
    </citation>
    <scope>NUCLEOTIDE SEQUENCE [LARGE SCALE GENOMIC DNA]</scope>
    <source>
        <strain evidence="12">SG-18</strain>
    </source>
</reference>
<evidence type="ECO:0000256" key="7">
    <source>
        <dbReference type="SAM" id="MobiDB-lite"/>
    </source>
</evidence>
<dbReference type="Pfam" id="PF20216">
    <property type="entry name" value="DUF6576"/>
    <property type="match status" value="1"/>
</dbReference>
<evidence type="ECO:0000256" key="8">
    <source>
        <dbReference type="SAM" id="Phobius"/>
    </source>
</evidence>
<feature type="transmembrane region" description="Helical" evidence="8">
    <location>
        <begin position="94"/>
        <end position="115"/>
    </location>
</feature>
<evidence type="ECO:0000256" key="6">
    <source>
        <dbReference type="ARBA" id="ARBA00023136"/>
    </source>
</evidence>
<keyword evidence="11" id="KW-0645">Protease</keyword>
<dbReference type="RefSeq" id="WP_105000342.1">
    <property type="nucleotide sequence ID" value="NZ_MQVX01000001.1"/>
</dbReference>
<feature type="domain" description="DUF6576" evidence="10">
    <location>
        <begin position="251"/>
        <end position="283"/>
    </location>
</feature>
<feature type="transmembrane region" description="Helical" evidence="8">
    <location>
        <begin position="60"/>
        <end position="82"/>
    </location>
</feature>
<dbReference type="SUPFAM" id="SSF144091">
    <property type="entry name" value="Rhomboid-like"/>
    <property type="match status" value="1"/>
</dbReference>
<keyword evidence="5 8" id="KW-1133">Transmembrane helix</keyword>
<proteinExistence type="inferred from homology"/>
<evidence type="ECO:0000259" key="10">
    <source>
        <dbReference type="Pfam" id="PF20216"/>
    </source>
</evidence>
<sequence>MAGGLSYQWARLNQAEKLIALNVGVYLLAGLLSTFGIWNAKPLFWLPSDLMELMGQPWSIITYSFFHGGLFHLLFNMLWLYFSGRMVLNLFDRMRFLSVYFLGVISGGLLFLLAYNLLPNLVNQNTVLFGASAGVLAVFIFICAYIPNQEVRLFGLINIKLWKIGAFFVALDLLRIAGDAENIGGYIAHLGGAILGYAYGRQLLHGRDIGGGFTKFLEGLGRAFTPREKRPFKKVYKNSPKKSKKTKTAASDKTEKQQQIDAILDKISKSGYDSLSKSEKDFLFKAGKEDE</sequence>
<dbReference type="PANTHER" id="PTHR43731">
    <property type="entry name" value="RHOMBOID PROTEASE"/>
    <property type="match status" value="1"/>
</dbReference>
<evidence type="ECO:0000259" key="9">
    <source>
        <dbReference type="Pfam" id="PF01694"/>
    </source>
</evidence>
<comment type="subcellular location">
    <subcellularLocation>
        <location evidence="1">Membrane</location>
        <topology evidence="1">Multi-pass membrane protein</topology>
    </subcellularLocation>
</comment>
<evidence type="ECO:0000313" key="11">
    <source>
        <dbReference type="EMBL" id="PQJ14707.1"/>
    </source>
</evidence>
<evidence type="ECO:0000256" key="5">
    <source>
        <dbReference type="ARBA" id="ARBA00022989"/>
    </source>
</evidence>
<comment type="caution">
    <text evidence="11">The sequence shown here is derived from an EMBL/GenBank/DDBJ whole genome shotgun (WGS) entry which is preliminary data.</text>
</comment>
<name>A0A2S7T5A1_9FLAO</name>
<feature type="transmembrane region" description="Helical" evidence="8">
    <location>
        <begin position="127"/>
        <end position="146"/>
    </location>
</feature>
<dbReference type="InterPro" id="IPR035952">
    <property type="entry name" value="Rhomboid-like_sf"/>
</dbReference>
<keyword evidence="12" id="KW-1185">Reference proteome</keyword>
<feature type="transmembrane region" description="Helical" evidence="8">
    <location>
        <begin position="153"/>
        <end position="171"/>
    </location>
</feature>
<dbReference type="GO" id="GO:0016020">
    <property type="term" value="C:membrane"/>
    <property type="evidence" value="ECO:0007669"/>
    <property type="project" value="UniProtKB-SubCell"/>
</dbReference>
<dbReference type="InterPro" id="IPR022764">
    <property type="entry name" value="Peptidase_S54_rhomboid_dom"/>
</dbReference>
<dbReference type="AlphaFoldDB" id="A0A2S7T5A1"/>
<feature type="domain" description="Peptidase S54 rhomboid" evidence="9">
    <location>
        <begin position="55"/>
        <end position="203"/>
    </location>
</feature>
<dbReference type="InterPro" id="IPR046483">
    <property type="entry name" value="DUF6576"/>
</dbReference>
<gene>
    <name evidence="11" type="ORF">BST99_02180</name>
</gene>
<evidence type="ECO:0000256" key="3">
    <source>
        <dbReference type="ARBA" id="ARBA00022692"/>
    </source>
</evidence>
<feature type="transmembrane region" description="Helical" evidence="8">
    <location>
        <begin position="18"/>
        <end position="40"/>
    </location>
</feature>
<dbReference type="Pfam" id="PF01694">
    <property type="entry name" value="Rhomboid"/>
    <property type="match status" value="1"/>
</dbReference>